<evidence type="ECO:0000256" key="1">
    <source>
        <dbReference type="ARBA" id="ARBA00006484"/>
    </source>
</evidence>
<dbReference type="GO" id="GO:0016491">
    <property type="term" value="F:oxidoreductase activity"/>
    <property type="evidence" value="ECO:0007669"/>
    <property type="project" value="UniProtKB-KW"/>
</dbReference>
<dbReference type="STRING" id="83219.PM02_14910"/>
<name>A0A061SS91_9RHOB</name>
<dbReference type="AlphaFoldDB" id="A0A061SS91"/>
<comment type="caution">
    <text evidence="3">The sequence shown here is derived from an EMBL/GenBank/DDBJ whole genome shotgun (WGS) entry which is preliminary data.</text>
</comment>
<dbReference type="Proteomes" id="UP000027337">
    <property type="component" value="Unassembled WGS sequence"/>
</dbReference>
<dbReference type="InterPro" id="IPR002347">
    <property type="entry name" value="SDR_fam"/>
</dbReference>
<accession>A0A061SS91</accession>
<evidence type="ECO:0000256" key="2">
    <source>
        <dbReference type="ARBA" id="ARBA00023002"/>
    </source>
</evidence>
<dbReference type="SUPFAM" id="SSF51735">
    <property type="entry name" value="NAD(P)-binding Rossmann-fold domains"/>
    <property type="match status" value="1"/>
</dbReference>
<keyword evidence="2" id="KW-0560">Oxidoreductase</keyword>
<dbReference type="EMBL" id="JEMU01000013">
    <property type="protein sequence ID" value="KAJ02254.1"/>
    <property type="molecule type" value="Genomic_DNA"/>
</dbReference>
<sequence length="259" mass="27504">MKGALVTGAGHRLGRAMALELAAQGFDVAVHFASSAEGVDETVRLIEAAGGRAVALQADLLDEDQMQSLFPRAVEALGGPITCLVNNASIFEYDTVRSATLESWDRHLGSNLRAPFVLTQAMAAQKLAPEVDENGEPQAVGLIVNMVDQRVRKLTPEFMTYTLAKMGLWAMTQTTAQALAPAIRVNAIGPGPTLQGSRQSDAHFAAQRRNTVLRRGADAKGITSALSYFLNAPAVTGQLLCVDGGQHLGWKTPDVLGVE</sequence>
<organism evidence="3 4">
    <name type="scientific">Sulfitobacter mediterraneus</name>
    <dbReference type="NCBI Taxonomy" id="83219"/>
    <lineage>
        <taxon>Bacteria</taxon>
        <taxon>Pseudomonadati</taxon>
        <taxon>Pseudomonadota</taxon>
        <taxon>Alphaproteobacteria</taxon>
        <taxon>Rhodobacterales</taxon>
        <taxon>Roseobacteraceae</taxon>
        <taxon>Sulfitobacter</taxon>
    </lineage>
</organism>
<dbReference type="NCBIfam" id="NF006597">
    <property type="entry name" value="PRK09134.1"/>
    <property type="match status" value="1"/>
</dbReference>
<proteinExistence type="inferred from homology"/>
<dbReference type="Gene3D" id="3.40.50.720">
    <property type="entry name" value="NAD(P)-binding Rossmann-like Domain"/>
    <property type="match status" value="1"/>
</dbReference>
<dbReference type="InterPro" id="IPR036291">
    <property type="entry name" value="NAD(P)-bd_dom_sf"/>
</dbReference>
<dbReference type="PRINTS" id="PR00081">
    <property type="entry name" value="GDHRDH"/>
</dbReference>
<protein>
    <submittedName>
        <fullName evidence="3">Short-chain dehydrogenase</fullName>
    </submittedName>
</protein>
<dbReference type="eggNOG" id="COG1028">
    <property type="taxonomic scope" value="Bacteria"/>
</dbReference>
<keyword evidence="4" id="KW-1185">Reference proteome</keyword>
<reference evidence="3 4" key="1">
    <citation type="journal article" date="2014" name="Genome Announc.">
        <title>Draft Genome Sequences of Two Isolates of the Roseobacter Group, Sulfitobacter sp. Strains 3SOLIMAR09 and 1FIGIMAR09, from Harbors of Mallorca Island (Mediterranean Sea).</title>
        <authorList>
            <person name="Mas-Llado M."/>
            <person name="Pina-Villalonga J.M."/>
            <person name="Brunet-Galmes I."/>
            <person name="Nogales B."/>
            <person name="Bosch R."/>
        </authorList>
    </citation>
    <scope>NUCLEOTIDE SEQUENCE [LARGE SCALE GENOMIC DNA]</scope>
    <source>
        <strain evidence="3 4">1FIGIMAR09</strain>
    </source>
</reference>
<evidence type="ECO:0000313" key="3">
    <source>
        <dbReference type="EMBL" id="KAJ02254.1"/>
    </source>
</evidence>
<evidence type="ECO:0000313" key="4">
    <source>
        <dbReference type="Proteomes" id="UP000027337"/>
    </source>
</evidence>
<dbReference type="PANTHER" id="PTHR43639:SF1">
    <property type="entry name" value="SHORT-CHAIN DEHYDROGENASE_REDUCTASE FAMILY PROTEIN"/>
    <property type="match status" value="1"/>
</dbReference>
<dbReference type="PANTHER" id="PTHR43639">
    <property type="entry name" value="OXIDOREDUCTASE, SHORT-CHAIN DEHYDROGENASE/REDUCTASE FAMILY (AFU_ORTHOLOGUE AFUA_5G02870)"/>
    <property type="match status" value="1"/>
</dbReference>
<dbReference type="RefSeq" id="WP_037909895.1">
    <property type="nucleotide sequence ID" value="NZ_JEMU01000013.1"/>
</dbReference>
<dbReference type="Pfam" id="PF00106">
    <property type="entry name" value="adh_short"/>
    <property type="match status" value="1"/>
</dbReference>
<comment type="similarity">
    <text evidence="1">Belongs to the short-chain dehydrogenases/reductases (SDR) family.</text>
</comment>
<gene>
    <name evidence="3" type="ORF">PM02_14910</name>
</gene>